<dbReference type="AlphaFoldDB" id="I4DLS3"/>
<protein>
    <submittedName>
        <fullName evidence="2">Uncharacterized protein</fullName>
    </submittedName>
</protein>
<evidence type="ECO:0000313" key="2">
    <source>
        <dbReference type="EMBL" id="BAM18863.1"/>
    </source>
</evidence>
<feature type="transmembrane region" description="Helical" evidence="1">
    <location>
        <begin position="21"/>
        <end position="41"/>
    </location>
</feature>
<sequence>MKRSIPTLILRSWKITKETKNFLYFPSFSITFILIYLIAIARGSVCAVLKKLSEIRSAVPKIPSNIHPSIHSHL</sequence>
<accession>I4DLS3</accession>
<keyword evidence="1" id="KW-0472">Membrane</keyword>
<keyword evidence="1" id="KW-1133">Transmembrane helix</keyword>
<keyword evidence="1" id="KW-0812">Transmembrane</keyword>
<reference evidence="2" key="1">
    <citation type="journal article" date="2012" name="BMC Biol.">
        <title>Comprehensive microarray-based analysis for stage-specific larval camouflage pattern-associated genes in the swallowtail butterfly, Papilio xuthus.</title>
        <authorList>
            <person name="Futahashi R."/>
            <person name="Shirataki H."/>
            <person name="Narita T."/>
            <person name="Mita K."/>
            <person name="Fujiwara H."/>
        </authorList>
    </citation>
    <scope>NUCLEOTIDE SEQUENCE</scope>
    <source>
        <tissue evidence="2">Epidermis</tissue>
    </source>
</reference>
<organism evidence="2">
    <name type="scientific">Papilio xuthus</name>
    <name type="common">Asian swallowtail butterfly</name>
    <dbReference type="NCBI Taxonomy" id="66420"/>
    <lineage>
        <taxon>Eukaryota</taxon>
        <taxon>Metazoa</taxon>
        <taxon>Ecdysozoa</taxon>
        <taxon>Arthropoda</taxon>
        <taxon>Hexapoda</taxon>
        <taxon>Insecta</taxon>
        <taxon>Pterygota</taxon>
        <taxon>Neoptera</taxon>
        <taxon>Endopterygota</taxon>
        <taxon>Lepidoptera</taxon>
        <taxon>Glossata</taxon>
        <taxon>Ditrysia</taxon>
        <taxon>Papilionoidea</taxon>
        <taxon>Papilionidae</taxon>
        <taxon>Papilioninae</taxon>
        <taxon>Papilio</taxon>
    </lineage>
</organism>
<evidence type="ECO:0000256" key="1">
    <source>
        <dbReference type="SAM" id="Phobius"/>
    </source>
</evidence>
<dbReference type="EMBL" id="AK402241">
    <property type="protein sequence ID" value="BAM18863.1"/>
    <property type="molecule type" value="mRNA"/>
</dbReference>
<proteinExistence type="evidence at transcript level"/>
<name>I4DLS3_PAPXU</name>